<reference evidence="1 2" key="1">
    <citation type="submission" date="2019-05" db="EMBL/GenBank/DDBJ databases">
        <title>Another draft genome of Portunus trituberculatus and its Hox gene families provides insights of decapod evolution.</title>
        <authorList>
            <person name="Jeong J.-H."/>
            <person name="Song I."/>
            <person name="Kim S."/>
            <person name="Choi T."/>
            <person name="Kim D."/>
            <person name="Ryu S."/>
            <person name="Kim W."/>
        </authorList>
    </citation>
    <scope>NUCLEOTIDE SEQUENCE [LARGE SCALE GENOMIC DNA]</scope>
    <source>
        <tissue evidence="1">Muscle</tissue>
    </source>
</reference>
<gene>
    <name evidence="1" type="ORF">E2C01_039525</name>
</gene>
<accession>A0A5B7FKZ7</accession>
<name>A0A5B7FKZ7_PORTR</name>
<evidence type="ECO:0000313" key="1">
    <source>
        <dbReference type="EMBL" id="MPC45819.1"/>
    </source>
</evidence>
<proteinExistence type="predicted"/>
<protein>
    <submittedName>
        <fullName evidence="1">Uncharacterized protein</fullName>
    </submittedName>
</protein>
<dbReference type="AlphaFoldDB" id="A0A5B7FKZ7"/>
<dbReference type="Proteomes" id="UP000324222">
    <property type="component" value="Unassembled WGS sequence"/>
</dbReference>
<evidence type="ECO:0000313" key="2">
    <source>
        <dbReference type="Proteomes" id="UP000324222"/>
    </source>
</evidence>
<organism evidence="1 2">
    <name type="scientific">Portunus trituberculatus</name>
    <name type="common">Swimming crab</name>
    <name type="synonym">Neptunus trituberculatus</name>
    <dbReference type="NCBI Taxonomy" id="210409"/>
    <lineage>
        <taxon>Eukaryota</taxon>
        <taxon>Metazoa</taxon>
        <taxon>Ecdysozoa</taxon>
        <taxon>Arthropoda</taxon>
        <taxon>Crustacea</taxon>
        <taxon>Multicrustacea</taxon>
        <taxon>Malacostraca</taxon>
        <taxon>Eumalacostraca</taxon>
        <taxon>Eucarida</taxon>
        <taxon>Decapoda</taxon>
        <taxon>Pleocyemata</taxon>
        <taxon>Brachyura</taxon>
        <taxon>Eubrachyura</taxon>
        <taxon>Portunoidea</taxon>
        <taxon>Portunidae</taxon>
        <taxon>Portuninae</taxon>
        <taxon>Portunus</taxon>
    </lineage>
</organism>
<comment type="caution">
    <text evidence="1">The sequence shown here is derived from an EMBL/GenBank/DDBJ whole genome shotgun (WGS) entry which is preliminary data.</text>
</comment>
<keyword evidence="2" id="KW-1185">Reference proteome</keyword>
<sequence>MMDLPHLICLSSVHQDSPPGTTPIPVIPISHPGCLLRWHISPSGWLAYQTALALPPDLSNLPLEKAAETLAWTLKAAGKTAFCFTTHHSPHRPGKLWWTDKCA</sequence>
<dbReference type="EMBL" id="VSRR010006909">
    <property type="protein sequence ID" value="MPC45819.1"/>
    <property type="molecule type" value="Genomic_DNA"/>
</dbReference>